<evidence type="ECO:0000256" key="3">
    <source>
        <dbReference type="ARBA" id="ARBA00023012"/>
    </source>
</evidence>
<dbReference type="GO" id="GO:0016301">
    <property type="term" value="F:kinase activity"/>
    <property type="evidence" value="ECO:0007669"/>
    <property type="project" value="UniProtKB-KW"/>
</dbReference>
<evidence type="ECO:0000313" key="7">
    <source>
        <dbReference type="EMBL" id="REH51640.1"/>
    </source>
</evidence>
<dbReference type="InterPro" id="IPR003594">
    <property type="entry name" value="HATPase_dom"/>
</dbReference>
<dbReference type="Gene3D" id="3.30.565.10">
    <property type="entry name" value="Histidine kinase-like ATPase, C-terminal domain"/>
    <property type="match status" value="1"/>
</dbReference>
<evidence type="ECO:0000256" key="4">
    <source>
        <dbReference type="SAM" id="MobiDB-lite"/>
    </source>
</evidence>
<name>A0A3E0HZA1_9PSEU</name>
<feature type="domain" description="Histidine kinase/HSP90-like ATPase" evidence="6">
    <location>
        <begin position="338"/>
        <end position="425"/>
    </location>
</feature>
<dbReference type="InterPro" id="IPR036890">
    <property type="entry name" value="HATPase_C_sf"/>
</dbReference>
<evidence type="ECO:0000313" key="8">
    <source>
        <dbReference type="Proteomes" id="UP000256269"/>
    </source>
</evidence>
<dbReference type="InterPro" id="IPR050482">
    <property type="entry name" value="Sensor_HK_TwoCompSys"/>
</dbReference>
<dbReference type="PANTHER" id="PTHR24421">
    <property type="entry name" value="NITRATE/NITRITE SENSOR PROTEIN NARX-RELATED"/>
    <property type="match status" value="1"/>
</dbReference>
<evidence type="ECO:0000256" key="2">
    <source>
        <dbReference type="ARBA" id="ARBA00022777"/>
    </source>
</evidence>
<keyword evidence="3" id="KW-0902">Two-component regulatory system</keyword>
<dbReference type="EMBL" id="QUNO01000003">
    <property type="protein sequence ID" value="REH51640.1"/>
    <property type="molecule type" value="Genomic_DNA"/>
</dbReference>
<gene>
    <name evidence="7" type="ORF">BCF44_10389</name>
</gene>
<dbReference type="SUPFAM" id="SSF55874">
    <property type="entry name" value="ATPase domain of HSP90 chaperone/DNA topoisomerase II/histidine kinase"/>
    <property type="match status" value="1"/>
</dbReference>
<organism evidence="7 8">
    <name type="scientific">Kutzneria buriramensis</name>
    <dbReference type="NCBI Taxonomy" id="1045776"/>
    <lineage>
        <taxon>Bacteria</taxon>
        <taxon>Bacillati</taxon>
        <taxon>Actinomycetota</taxon>
        <taxon>Actinomycetes</taxon>
        <taxon>Pseudonocardiales</taxon>
        <taxon>Pseudonocardiaceae</taxon>
        <taxon>Kutzneria</taxon>
    </lineage>
</organism>
<keyword evidence="8" id="KW-1185">Reference proteome</keyword>
<keyword evidence="5" id="KW-0812">Transmembrane</keyword>
<dbReference type="RefSeq" id="WP_116173704.1">
    <property type="nucleotide sequence ID" value="NZ_CP144375.1"/>
</dbReference>
<reference evidence="7 8" key="1">
    <citation type="submission" date="2018-08" db="EMBL/GenBank/DDBJ databases">
        <title>Genomic Encyclopedia of Archaeal and Bacterial Type Strains, Phase II (KMG-II): from individual species to whole genera.</title>
        <authorList>
            <person name="Goeker M."/>
        </authorList>
    </citation>
    <scope>NUCLEOTIDE SEQUENCE [LARGE SCALE GENOMIC DNA]</scope>
    <source>
        <strain evidence="7 8">DSM 45791</strain>
    </source>
</reference>
<keyword evidence="1" id="KW-0808">Transferase</keyword>
<keyword evidence="5" id="KW-1133">Transmembrane helix</keyword>
<accession>A0A3E0HZA1</accession>
<dbReference type="AlphaFoldDB" id="A0A3E0HZA1"/>
<dbReference type="OrthoDB" id="3534981at2"/>
<sequence length="426" mass="45054">MALAGYPARSPSFLGQLVRRGAPVIAATPRDMPDQVVDPTPVPGWQRISAMCAAESQPEPDKLMARACRYVVLVPMAYRLVAVPVMLLPVLAAGRAGVGLAVGVLLFALNAAAIVWALRVPGVLSESMRGLLISDACVALGANLLVGYLDPGASALTWTHLVGTVALWTVAWGITFGLLLTALSVPLQLIVSTDVITLATNTLLLAVTILTATGALLMVGLGTRLALGLGIRRGREAEAAKVRRELHDTVLQVLEAMALPGPGDDVHAVERLAELRGTARAQAMELRRGLAGEPDLPHPTTIGEDLALLATEMAREGLRAQLVFADVDDSTMPEARRRAVRDAAREALRNTMKHSGTNEAVLRIEERDGGIAVIARDHGSGFSDEDRPAGFGISESITARLAEVGGRSHVDSQPGRGTRVTLWVPR</sequence>
<evidence type="ECO:0000256" key="5">
    <source>
        <dbReference type="SAM" id="Phobius"/>
    </source>
</evidence>
<comment type="caution">
    <text evidence="7">The sequence shown here is derived from an EMBL/GenBank/DDBJ whole genome shotgun (WGS) entry which is preliminary data.</text>
</comment>
<proteinExistence type="predicted"/>
<dbReference type="Proteomes" id="UP000256269">
    <property type="component" value="Unassembled WGS sequence"/>
</dbReference>
<evidence type="ECO:0000259" key="6">
    <source>
        <dbReference type="Pfam" id="PF02518"/>
    </source>
</evidence>
<feature type="transmembrane region" description="Helical" evidence="5">
    <location>
        <begin position="70"/>
        <end position="92"/>
    </location>
</feature>
<feature type="region of interest" description="Disordered" evidence="4">
    <location>
        <begin position="407"/>
        <end position="426"/>
    </location>
</feature>
<protein>
    <submittedName>
        <fullName evidence="7">Signal transduction histidine kinase</fullName>
    </submittedName>
</protein>
<feature type="transmembrane region" description="Helical" evidence="5">
    <location>
        <begin position="130"/>
        <end position="149"/>
    </location>
</feature>
<keyword evidence="5" id="KW-0472">Membrane</keyword>
<feature type="transmembrane region" description="Helical" evidence="5">
    <location>
        <begin position="203"/>
        <end position="227"/>
    </location>
</feature>
<dbReference type="CDD" id="cd16917">
    <property type="entry name" value="HATPase_UhpB-NarQ-NarX-like"/>
    <property type="match status" value="1"/>
</dbReference>
<evidence type="ECO:0000256" key="1">
    <source>
        <dbReference type="ARBA" id="ARBA00022679"/>
    </source>
</evidence>
<feature type="transmembrane region" description="Helical" evidence="5">
    <location>
        <begin position="169"/>
        <end position="191"/>
    </location>
</feature>
<feature type="transmembrane region" description="Helical" evidence="5">
    <location>
        <begin position="98"/>
        <end position="118"/>
    </location>
</feature>
<dbReference type="GO" id="GO:0000160">
    <property type="term" value="P:phosphorelay signal transduction system"/>
    <property type="evidence" value="ECO:0007669"/>
    <property type="project" value="UniProtKB-KW"/>
</dbReference>
<dbReference type="Pfam" id="PF02518">
    <property type="entry name" value="HATPase_c"/>
    <property type="match status" value="1"/>
</dbReference>
<keyword evidence="2 7" id="KW-0418">Kinase</keyword>